<keyword evidence="2" id="KW-1185">Reference proteome</keyword>
<proteinExistence type="predicted"/>
<evidence type="ECO:0008006" key="3">
    <source>
        <dbReference type="Google" id="ProtNLM"/>
    </source>
</evidence>
<gene>
    <name evidence="1" type="ORF">SAMN05421540_1243</name>
</gene>
<reference evidence="1 2" key="1">
    <citation type="submission" date="2016-10" db="EMBL/GenBank/DDBJ databases">
        <authorList>
            <person name="de Groot N.N."/>
        </authorList>
    </citation>
    <scope>NUCLEOTIDE SEQUENCE [LARGE SCALE GENOMIC DNA]</scope>
    <source>
        <strain evidence="1 2">DSM 23581</strain>
    </source>
</reference>
<organism evidence="1 2">
    <name type="scientific">Psychroflexus halocasei</name>
    <dbReference type="NCBI Taxonomy" id="908615"/>
    <lineage>
        <taxon>Bacteria</taxon>
        <taxon>Pseudomonadati</taxon>
        <taxon>Bacteroidota</taxon>
        <taxon>Flavobacteriia</taxon>
        <taxon>Flavobacteriales</taxon>
        <taxon>Flavobacteriaceae</taxon>
        <taxon>Psychroflexus</taxon>
    </lineage>
</organism>
<dbReference type="Gene3D" id="3.40.50.1820">
    <property type="entry name" value="alpha/beta hydrolase"/>
    <property type="match status" value="1"/>
</dbReference>
<accession>A0A1H4E3I2</accession>
<dbReference type="EMBL" id="FNQF01000024">
    <property type="protein sequence ID" value="SEA78952.1"/>
    <property type="molecule type" value="Genomic_DNA"/>
</dbReference>
<dbReference type="InterPro" id="IPR029058">
    <property type="entry name" value="AB_hydrolase_fold"/>
</dbReference>
<dbReference type="SUPFAM" id="SSF53474">
    <property type="entry name" value="alpha/beta-Hydrolases"/>
    <property type="match status" value="1"/>
</dbReference>
<protein>
    <recommendedName>
        <fullName evidence="3">Alpha/beta hydrolase fold</fullName>
    </recommendedName>
</protein>
<dbReference type="Proteomes" id="UP000198820">
    <property type="component" value="Unassembled WGS sequence"/>
</dbReference>
<dbReference type="PROSITE" id="PS51257">
    <property type="entry name" value="PROKAR_LIPOPROTEIN"/>
    <property type="match status" value="1"/>
</dbReference>
<dbReference type="AlphaFoldDB" id="A0A1H4E3I2"/>
<dbReference type="RefSeq" id="WP_093246065.1">
    <property type="nucleotide sequence ID" value="NZ_FNQF01000024.1"/>
</dbReference>
<name>A0A1H4E3I2_9FLAO</name>
<sequence length="303" mass="34880">MKKYLIILALITISCKGQNEKNSPVENSVSEIIKASEFELIKAEKQQGLLILFPCFPCDAENTLSEFKIAEISIKNGFSVLAMNLNERLYLEPKEKKELAEQLAKIIQEQNLPKKNIFIGGFSSGGNVSLLICDYLKKTKNPLQPKGVFVVDSPVDLLQLYKNAEENIKLNFSKPAVQESKWIINLLDTKFGKLSEGMTNYELNSPYTFKTQNIENIKGLKNMKIRFYSEPDLKWWKESSKRGYEDLNAFYIEKLSKRLKKEFGNENVELITTENQGYRANGQRHPHSWSIVDEKDLINWILK</sequence>
<evidence type="ECO:0000313" key="2">
    <source>
        <dbReference type="Proteomes" id="UP000198820"/>
    </source>
</evidence>
<evidence type="ECO:0000313" key="1">
    <source>
        <dbReference type="EMBL" id="SEA78952.1"/>
    </source>
</evidence>
<dbReference type="STRING" id="908615.SAMN05421540_1243"/>